<organism evidence="8 9">
    <name type="scientific">Stephania yunnanensis</name>
    <dbReference type="NCBI Taxonomy" id="152371"/>
    <lineage>
        <taxon>Eukaryota</taxon>
        <taxon>Viridiplantae</taxon>
        <taxon>Streptophyta</taxon>
        <taxon>Embryophyta</taxon>
        <taxon>Tracheophyta</taxon>
        <taxon>Spermatophyta</taxon>
        <taxon>Magnoliopsida</taxon>
        <taxon>Ranunculales</taxon>
        <taxon>Menispermaceae</taxon>
        <taxon>Menispermoideae</taxon>
        <taxon>Cissampelideae</taxon>
        <taxon>Stephania</taxon>
    </lineage>
</organism>
<dbReference type="CDD" id="cd23509">
    <property type="entry name" value="Gnk2-like"/>
    <property type="match status" value="4"/>
</dbReference>
<dbReference type="Gene3D" id="3.30.430.20">
    <property type="entry name" value="Gnk2 domain, C-X8-C-X2-C motif"/>
    <property type="match status" value="4"/>
</dbReference>
<evidence type="ECO:0000256" key="6">
    <source>
        <dbReference type="SAM" id="SignalP"/>
    </source>
</evidence>
<name>A0AAP0EKE0_9MAGN</name>
<dbReference type="InterPro" id="IPR002902">
    <property type="entry name" value="GNK2"/>
</dbReference>
<dbReference type="EMBL" id="JBBNAF010000012">
    <property type="protein sequence ID" value="KAK9092148.1"/>
    <property type="molecule type" value="Genomic_DNA"/>
</dbReference>
<protein>
    <recommendedName>
        <fullName evidence="7">Gnk2-homologous domain-containing protein</fullName>
    </recommendedName>
</protein>
<dbReference type="Pfam" id="PF01657">
    <property type="entry name" value="Stress-antifung"/>
    <property type="match status" value="4"/>
</dbReference>
<feature type="signal peptide" evidence="6">
    <location>
        <begin position="1"/>
        <end position="27"/>
    </location>
</feature>
<comment type="caution">
    <text evidence="8">The sequence shown here is derived from an EMBL/GenBank/DDBJ whole genome shotgun (WGS) entry which is preliminary data.</text>
</comment>
<dbReference type="InterPro" id="IPR038408">
    <property type="entry name" value="GNK2_sf"/>
</dbReference>
<feature type="domain" description="Gnk2-homologous" evidence="7">
    <location>
        <begin position="136"/>
        <end position="242"/>
    </location>
</feature>
<accession>A0AAP0EKE0</accession>
<dbReference type="AlphaFoldDB" id="A0AAP0EKE0"/>
<evidence type="ECO:0000256" key="4">
    <source>
        <dbReference type="ARBA" id="ARBA00022737"/>
    </source>
</evidence>
<feature type="domain" description="Gnk2-homologous" evidence="7">
    <location>
        <begin position="256"/>
        <end position="358"/>
    </location>
</feature>
<feature type="domain" description="Gnk2-homologous" evidence="7">
    <location>
        <begin position="28"/>
        <end position="130"/>
    </location>
</feature>
<comment type="subcellular location">
    <subcellularLocation>
        <location evidence="1">Secreted</location>
    </subcellularLocation>
</comment>
<dbReference type="PANTHER" id="PTHR32411:SF43">
    <property type="entry name" value="CYSTEINE-RICH REPEAT SECRETORY PROTEIN 38"/>
    <property type="match status" value="1"/>
</dbReference>
<gene>
    <name evidence="8" type="ORF">Syun_027059</name>
</gene>
<reference evidence="8 9" key="1">
    <citation type="submission" date="2024-01" db="EMBL/GenBank/DDBJ databases">
        <title>Genome assemblies of Stephania.</title>
        <authorList>
            <person name="Yang L."/>
        </authorList>
    </citation>
    <scope>NUCLEOTIDE SEQUENCE [LARGE SCALE GENOMIC DNA]</scope>
    <source>
        <strain evidence="8">YNDBR</strain>
        <tissue evidence="8">Leaf</tissue>
    </source>
</reference>
<feature type="chain" id="PRO_5042863590" description="Gnk2-homologous domain-containing protein" evidence="6">
    <location>
        <begin position="28"/>
        <end position="474"/>
    </location>
</feature>
<feature type="domain" description="Gnk2-homologous" evidence="7">
    <location>
        <begin position="364"/>
        <end position="469"/>
    </location>
</feature>
<keyword evidence="9" id="KW-1185">Reference proteome</keyword>
<proteinExistence type="inferred from homology"/>
<dbReference type="InterPro" id="IPR050581">
    <property type="entry name" value="CRR_secretory_protein"/>
</dbReference>
<comment type="similarity">
    <text evidence="5">Belongs to the cysteine-rich repeat secretory protein family.</text>
</comment>
<dbReference type="GO" id="GO:0005576">
    <property type="term" value="C:extracellular region"/>
    <property type="evidence" value="ECO:0007669"/>
    <property type="project" value="UniProtKB-SubCell"/>
</dbReference>
<sequence>MVIPLPQPLHLLPFFLLILLQACLVSTDPLFHFCSNLGNYSKTGQFDENYKALATTLTSKAPPTGFAKDTVGKAQDLVNGLALCRGDVPPAECKACVAEATTEVRKRCPYNKGGVIWYDFCELKYSNFDFFGIIDYENRVYLSNTQNVSGDTGRFNAKVKKFLRELSGEASESGVLYASGEEKIGEGEELYGLVQCTRDLSKEGCRKCLEEALGEYGNCCDGRRGGRVIGGSCNFRFTFLHLISFISLLHIVTCADPLFHFCSNKGNYKNNGPFDNNYKILVSSLFSQVPPTGFALDSTGQGEDVVNGLALCRGDIPSNDCKSCVIEASDEVRKRCEYKKGGVIWYDRCMLKYSNEKFFGTIDYGNRFYMWNLNNVSDAESFNMKTKELLSKLSAKASSSSKFYAAQVEEIGEAEKLFGLVQCTRDLTKEKCKKCLDDAIGELNTCCDGRRGGRVVGGSCNFRYELYPFFYLAN</sequence>
<evidence type="ECO:0000256" key="5">
    <source>
        <dbReference type="ARBA" id="ARBA00038515"/>
    </source>
</evidence>
<evidence type="ECO:0000256" key="2">
    <source>
        <dbReference type="ARBA" id="ARBA00022525"/>
    </source>
</evidence>
<evidence type="ECO:0000313" key="8">
    <source>
        <dbReference type="EMBL" id="KAK9092148.1"/>
    </source>
</evidence>
<keyword evidence="4" id="KW-0677">Repeat</keyword>
<evidence type="ECO:0000313" key="9">
    <source>
        <dbReference type="Proteomes" id="UP001420932"/>
    </source>
</evidence>
<dbReference type="PANTHER" id="PTHR32411">
    <property type="entry name" value="CYSTEINE-RICH REPEAT SECRETORY PROTEIN 38-RELATED"/>
    <property type="match status" value="1"/>
</dbReference>
<evidence type="ECO:0000256" key="3">
    <source>
        <dbReference type="ARBA" id="ARBA00022729"/>
    </source>
</evidence>
<evidence type="ECO:0000259" key="7">
    <source>
        <dbReference type="PROSITE" id="PS51473"/>
    </source>
</evidence>
<keyword evidence="3 6" id="KW-0732">Signal</keyword>
<evidence type="ECO:0000256" key="1">
    <source>
        <dbReference type="ARBA" id="ARBA00004613"/>
    </source>
</evidence>
<keyword evidence="2" id="KW-0964">Secreted</keyword>
<dbReference type="FunFam" id="3.30.430.20:FF:000002">
    <property type="entry name" value="Cysteine-rich receptor-like protein kinase 10"/>
    <property type="match status" value="2"/>
</dbReference>
<dbReference type="PROSITE" id="PS51473">
    <property type="entry name" value="GNK2"/>
    <property type="match status" value="4"/>
</dbReference>
<dbReference type="Proteomes" id="UP001420932">
    <property type="component" value="Unassembled WGS sequence"/>
</dbReference>